<comment type="caution">
    <text evidence="8">The sequence shown here is derived from an EMBL/GenBank/DDBJ whole genome shotgun (WGS) entry which is preliminary data.</text>
</comment>
<comment type="subcellular location">
    <subcellularLocation>
        <location evidence="1">Cell outer membrane</location>
    </subcellularLocation>
</comment>
<sequence>MNILKSTIRFGVLATTVYLCSACDALDLSPIDYYGSSNYWTKPEHIIGYMDGLHKNLRDKTYQHQFIFGEVRGGSNVETLAIDGTSVSDQGLKLQKLSAVTSGVSKWGELYGLIANINIFLQNTKEATYMSDADKAYYLGQAYGLRAFHYFDLYRTYGTAPLQLDPNKVVNGNFNPEELYEGRASGSAMMAQIKSDLEESLKYFGDNNSFDPSNRSNKKAYWSKAATECLMGEVYLWNAKVSTDDNQANEADLAIAKNHLLNVVNNYGLSLQEDFTNVFSSTNKGNSEIIMAVRYTEGEAANSYTSFMYNYQTGQFKTIGYNSEDGVLMGDTLQVGTTAQQRHEFKKEMFLKYDKADSRRDATFLAAYYQVSDEHPNGELAGTFLRKIMGHFNVSTNQYVWDADAVIYRLPLVYLMLAEIENMQNGDVAKYINMIRERAYGNNWDISKYGYVNADFTTNELAILNEKDKEFVGEGQRWWDVRRMTLTKGGKHLVFCKEGSIGTTEPILSEAESYKVLWPIETEMLNKDPKLVQTPGYE</sequence>
<organism evidence="8">
    <name type="scientific">Parabacteroides goldsteinii</name>
    <dbReference type="NCBI Taxonomy" id="328812"/>
    <lineage>
        <taxon>Bacteria</taxon>
        <taxon>Pseudomonadati</taxon>
        <taxon>Bacteroidota</taxon>
        <taxon>Bacteroidia</taxon>
        <taxon>Bacteroidales</taxon>
        <taxon>Tannerellaceae</taxon>
        <taxon>Parabacteroides</taxon>
    </lineage>
</organism>
<gene>
    <name evidence="8" type="ORF">GKE01_03730</name>
</gene>
<dbReference type="RefSeq" id="WP_154278002.1">
    <property type="nucleotide sequence ID" value="NZ_CAJTNS010000028.1"/>
</dbReference>
<evidence type="ECO:0000256" key="4">
    <source>
        <dbReference type="ARBA" id="ARBA00023136"/>
    </source>
</evidence>
<evidence type="ECO:0000256" key="1">
    <source>
        <dbReference type="ARBA" id="ARBA00004442"/>
    </source>
</evidence>
<evidence type="ECO:0000256" key="3">
    <source>
        <dbReference type="ARBA" id="ARBA00022729"/>
    </source>
</evidence>
<dbReference type="InterPro" id="IPR011990">
    <property type="entry name" value="TPR-like_helical_dom_sf"/>
</dbReference>
<evidence type="ECO:0000259" key="7">
    <source>
        <dbReference type="Pfam" id="PF14322"/>
    </source>
</evidence>
<name>A0A6G1Z9H9_9BACT</name>
<comment type="similarity">
    <text evidence="2">Belongs to the SusD family.</text>
</comment>
<dbReference type="Gene3D" id="1.25.40.390">
    <property type="match status" value="1"/>
</dbReference>
<dbReference type="Pfam" id="PF14322">
    <property type="entry name" value="SusD-like_3"/>
    <property type="match status" value="1"/>
</dbReference>
<evidence type="ECO:0000256" key="2">
    <source>
        <dbReference type="ARBA" id="ARBA00006275"/>
    </source>
</evidence>
<dbReference type="InterPro" id="IPR033985">
    <property type="entry name" value="SusD-like_N"/>
</dbReference>
<proteinExistence type="inferred from homology"/>
<evidence type="ECO:0000313" key="8">
    <source>
        <dbReference type="EMBL" id="MRY10579.1"/>
    </source>
</evidence>
<feature type="domain" description="RagB/SusD" evidence="6">
    <location>
        <begin position="288"/>
        <end position="537"/>
    </location>
</feature>
<keyword evidence="3" id="KW-0732">Signal</keyword>
<keyword evidence="4" id="KW-0472">Membrane</keyword>
<evidence type="ECO:0000256" key="5">
    <source>
        <dbReference type="ARBA" id="ARBA00023237"/>
    </source>
</evidence>
<feature type="domain" description="SusD-like N-terminal" evidence="7">
    <location>
        <begin position="105"/>
        <end position="226"/>
    </location>
</feature>
<dbReference type="Pfam" id="PF07980">
    <property type="entry name" value="SusD_RagB"/>
    <property type="match status" value="1"/>
</dbReference>
<dbReference type="AlphaFoldDB" id="A0A6G1Z9H9"/>
<protein>
    <submittedName>
        <fullName evidence="8">RagB/SusD family nutrient uptake outer membrane protein</fullName>
    </submittedName>
</protein>
<dbReference type="SUPFAM" id="SSF48452">
    <property type="entry name" value="TPR-like"/>
    <property type="match status" value="1"/>
</dbReference>
<dbReference type="InterPro" id="IPR012944">
    <property type="entry name" value="SusD_RagB_dom"/>
</dbReference>
<dbReference type="EMBL" id="WKLP01000003">
    <property type="protein sequence ID" value="MRY10579.1"/>
    <property type="molecule type" value="Genomic_DNA"/>
</dbReference>
<evidence type="ECO:0000259" key="6">
    <source>
        <dbReference type="Pfam" id="PF07980"/>
    </source>
</evidence>
<accession>A0A6G1Z9H9</accession>
<dbReference type="GO" id="GO:0009279">
    <property type="term" value="C:cell outer membrane"/>
    <property type="evidence" value="ECO:0007669"/>
    <property type="project" value="UniProtKB-SubCell"/>
</dbReference>
<keyword evidence="5" id="KW-0998">Cell outer membrane</keyword>
<reference evidence="8" key="1">
    <citation type="journal article" date="2019" name="Nat. Med.">
        <title>A library of human gut bacterial isolates paired with longitudinal multiomics data enables mechanistic microbiome research.</title>
        <authorList>
            <person name="Poyet M."/>
            <person name="Groussin M."/>
            <person name="Gibbons S.M."/>
            <person name="Avila-Pacheco J."/>
            <person name="Jiang X."/>
            <person name="Kearney S.M."/>
            <person name="Perrotta A.R."/>
            <person name="Berdy B."/>
            <person name="Zhao S."/>
            <person name="Lieberman T.D."/>
            <person name="Swanson P.K."/>
            <person name="Smith M."/>
            <person name="Roesemann S."/>
            <person name="Alexander J.E."/>
            <person name="Rich S.A."/>
            <person name="Livny J."/>
            <person name="Vlamakis H."/>
            <person name="Clish C."/>
            <person name="Bullock K."/>
            <person name="Deik A."/>
            <person name="Scott J."/>
            <person name="Pierce K.A."/>
            <person name="Xavier R.J."/>
            <person name="Alm E.J."/>
        </authorList>
    </citation>
    <scope>NUCLEOTIDE SEQUENCE</scope>
    <source>
        <strain evidence="8">BIOML-A4</strain>
    </source>
</reference>